<organism evidence="2">
    <name type="scientific">marine sediment metagenome</name>
    <dbReference type="NCBI Taxonomy" id="412755"/>
    <lineage>
        <taxon>unclassified sequences</taxon>
        <taxon>metagenomes</taxon>
        <taxon>ecological metagenomes</taxon>
    </lineage>
</organism>
<evidence type="ECO:0000256" key="1">
    <source>
        <dbReference type="SAM" id="MobiDB-lite"/>
    </source>
</evidence>
<proteinExistence type="predicted"/>
<feature type="region of interest" description="Disordered" evidence="1">
    <location>
        <begin position="389"/>
        <end position="446"/>
    </location>
</feature>
<dbReference type="AlphaFoldDB" id="A0A0F9IYJ1"/>
<protein>
    <recommendedName>
        <fullName evidence="3">Sortilin N-terminal domain-containing protein</fullName>
    </recommendedName>
</protein>
<dbReference type="EMBL" id="LAZR01011289">
    <property type="protein sequence ID" value="KKM62469.1"/>
    <property type="molecule type" value="Genomic_DNA"/>
</dbReference>
<dbReference type="CDD" id="cd15482">
    <property type="entry name" value="Sialidase_non-viral"/>
    <property type="match status" value="1"/>
</dbReference>
<evidence type="ECO:0000313" key="2">
    <source>
        <dbReference type="EMBL" id="KKM62469.1"/>
    </source>
</evidence>
<dbReference type="InterPro" id="IPR015943">
    <property type="entry name" value="WD40/YVTN_repeat-like_dom_sf"/>
</dbReference>
<accession>A0A0F9IYJ1</accession>
<evidence type="ECO:0008006" key="3">
    <source>
        <dbReference type="Google" id="ProtNLM"/>
    </source>
</evidence>
<sequence>MAKPVLLTLAGRKRTTGGGGAWDGGVVVQLDSSGAWSELVAGDLMAWNLQNFIHESTHILFHIRSASFSANNNPDRGQLYRSIDQGTTWTDVTPSSGNTEYVVDYDQDADKNMWCITSETAEQDEGNPDPSRIYKSVDNGETWTLSHKITEQSFGTRDWPAFNITCHPTNTNIIVVEGTEMVAWNFRLWRTTDGGDTWSAAINASEPSPPLQRLNTGGALQHIFNYTVAGRMLYAGSFEIANDELFFLYSDDDGDNWNLRHSEAASLGYGAVFHEETLIYLLHQNDVFELAANVGPGKVTKIADTTDLPFEDSYSFHGISRHEVTAVDTLHLGIYDSGPGSGATDDPSIYTRPADLSSGWVEHSAWATMESDLGYRVYIAINGVVGATEFEPETPRPPPPDEPPGGGGPGGGEPGEPGEGEPGVPSISQPGIGLSRKEKRDLVRAR</sequence>
<feature type="compositionally biased region" description="Gly residues" evidence="1">
    <location>
        <begin position="404"/>
        <end position="421"/>
    </location>
</feature>
<dbReference type="SUPFAM" id="SSF110296">
    <property type="entry name" value="Oligoxyloglucan reducing end-specific cellobiohydrolase"/>
    <property type="match status" value="1"/>
</dbReference>
<gene>
    <name evidence="2" type="ORF">LCGC14_1521440</name>
</gene>
<dbReference type="Gene3D" id="2.130.10.10">
    <property type="entry name" value="YVTN repeat-like/Quinoprotein amine dehydrogenase"/>
    <property type="match status" value="1"/>
</dbReference>
<name>A0A0F9IYJ1_9ZZZZ</name>
<reference evidence="2" key="1">
    <citation type="journal article" date="2015" name="Nature">
        <title>Complex archaea that bridge the gap between prokaryotes and eukaryotes.</title>
        <authorList>
            <person name="Spang A."/>
            <person name="Saw J.H."/>
            <person name="Jorgensen S.L."/>
            <person name="Zaremba-Niedzwiedzka K."/>
            <person name="Martijn J."/>
            <person name="Lind A.E."/>
            <person name="van Eijk R."/>
            <person name="Schleper C."/>
            <person name="Guy L."/>
            <person name="Ettema T.J."/>
        </authorList>
    </citation>
    <scope>NUCLEOTIDE SEQUENCE</scope>
</reference>
<feature type="non-terminal residue" evidence="2">
    <location>
        <position position="446"/>
    </location>
</feature>
<feature type="compositionally biased region" description="Basic and acidic residues" evidence="1">
    <location>
        <begin position="435"/>
        <end position="446"/>
    </location>
</feature>
<comment type="caution">
    <text evidence="2">The sequence shown here is derived from an EMBL/GenBank/DDBJ whole genome shotgun (WGS) entry which is preliminary data.</text>
</comment>